<evidence type="ECO:0000313" key="5">
    <source>
        <dbReference type="Proteomes" id="UP000261739"/>
    </source>
</evidence>
<name>A0A3D4T4M5_9CORY</name>
<dbReference type="Gene3D" id="1.10.287.1490">
    <property type="match status" value="1"/>
</dbReference>
<dbReference type="RefSeq" id="WP_273053294.1">
    <property type="nucleotide sequence ID" value="NZ_DAITTW010000039.1"/>
</dbReference>
<dbReference type="InterPro" id="IPR003743">
    <property type="entry name" value="Zf-RING_7"/>
</dbReference>
<feature type="domain" description="CT398-like coiled coil hairpin" evidence="3">
    <location>
        <begin position="18"/>
        <end position="188"/>
    </location>
</feature>
<accession>A0A3D4T4M5</accession>
<dbReference type="Proteomes" id="UP000261739">
    <property type="component" value="Unassembled WGS sequence"/>
</dbReference>
<sequence>MTAPLTLDAAGRGILAELAGVDERTRLLTARLQALPETAEVERLEAADEERQRLARRARGDERGRSATLWRLTRDAANMRARRRRDIEGLRANPDTERRRDLRHDLAVAERRLAELTDEIAREQRTLEAFGASDGPGHEGPVEDPALVQARAEQQAVVRDLTGQITDLEHRSRELREALPPQILALYRDGERDHGVGAAPLLGSSCGACFIDLDAVTLRRFAAAPADEVLTCPECGVLLLRDTAR</sequence>
<dbReference type="AlphaFoldDB" id="A0A3D4T4M5"/>
<evidence type="ECO:0000313" key="4">
    <source>
        <dbReference type="EMBL" id="HCT15690.1"/>
    </source>
</evidence>
<evidence type="ECO:0000256" key="1">
    <source>
        <dbReference type="SAM" id="Coils"/>
    </source>
</evidence>
<dbReference type="Pfam" id="PF02591">
    <property type="entry name" value="Zn_ribbon_9"/>
    <property type="match status" value="1"/>
</dbReference>
<evidence type="ECO:0000259" key="3">
    <source>
        <dbReference type="Pfam" id="PF24481"/>
    </source>
</evidence>
<organism evidence="4 5">
    <name type="scientific">Corynebacterium nuruki</name>
    <dbReference type="NCBI Taxonomy" id="1032851"/>
    <lineage>
        <taxon>Bacteria</taxon>
        <taxon>Bacillati</taxon>
        <taxon>Actinomycetota</taxon>
        <taxon>Actinomycetes</taxon>
        <taxon>Mycobacteriales</taxon>
        <taxon>Corynebacteriaceae</taxon>
        <taxon>Corynebacterium</taxon>
    </lineage>
</organism>
<feature type="domain" description="C4-type zinc ribbon" evidence="2">
    <location>
        <begin position="205"/>
        <end position="239"/>
    </location>
</feature>
<dbReference type="InterPro" id="IPR056003">
    <property type="entry name" value="CT398_CC_hairpin"/>
</dbReference>
<keyword evidence="1" id="KW-0175">Coiled coil</keyword>
<protein>
    <submittedName>
        <fullName evidence="4">Uncharacterized protein</fullName>
    </submittedName>
</protein>
<dbReference type="Pfam" id="PF24481">
    <property type="entry name" value="CT398_CC"/>
    <property type="match status" value="1"/>
</dbReference>
<gene>
    <name evidence="4" type="ORF">DIW82_13150</name>
</gene>
<dbReference type="STRING" id="863239.GCA_000213935_00392"/>
<reference evidence="4 5" key="1">
    <citation type="journal article" date="2018" name="Nat. Biotechnol.">
        <title>A standardized bacterial taxonomy based on genome phylogeny substantially revises the tree of life.</title>
        <authorList>
            <person name="Parks D.H."/>
            <person name="Chuvochina M."/>
            <person name="Waite D.W."/>
            <person name="Rinke C."/>
            <person name="Skarshewski A."/>
            <person name="Chaumeil P.A."/>
            <person name="Hugenholtz P."/>
        </authorList>
    </citation>
    <scope>NUCLEOTIDE SEQUENCE [LARGE SCALE GENOMIC DNA]</scope>
    <source>
        <strain evidence="4">UBA11247</strain>
    </source>
</reference>
<comment type="caution">
    <text evidence="4">The sequence shown here is derived from an EMBL/GenBank/DDBJ whole genome shotgun (WGS) entry which is preliminary data.</text>
</comment>
<dbReference type="EMBL" id="DQID01000335">
    <property type="protein sequence ID" value="HCT15690.1"/>
    <property type="molecule type" value="Genomic_DNA"/>
</dbReference>
<proteinExistence type="predicted"/>
<evidence type="ECO:0000259" key="2">
    <source>
        <dbReference type="Pfam" id="PF02591"/>
    </source>
</evidence>
<feature type="coiled-coil region" evidence="1">
    <location>
        <begin position="99"/>
        <end position="133"/>
    </location>
</feature>